<dbReference type="STRING" id="398512.Bccel_5746"/>
<evidence type="ECO:0008006" key="5">
    <source>
        <dbReference type="Google" id="ProtNLM"/>
    </source>
</evidence>
<feature type="coiled-coil region" evidence="1">
    <location>
        <begin position="439"/>
        <end position="466"/>
    </location>
</feature>
<name>A0A0L6JX86_9FIRM</name>
<feature type="transmembrane region" description="Helical" evidence="2">
    <location>
        <begin position="260"/>
        <end position="277"/>
    </location>
</feature>
<dbReference type="AlphaFoldDB" id="A0A0L6JX86"/>
<dbReference type="Proteomes" id="UP000036923">
    <property type="component" value="Unassembled WGS sequence"/>
</dbReference>
<dbReference type="OrthoDB" id="9801841at2"/>
<accession>A0A0L6JX86</accession>
<dbReference type="RefSeq" id="WP_050753961.1">
    <property type="nucleotide sequence ID" value="NZ_JQKC01000010.1"/>
</dbReference>
<sequence length="570" mass="65289">MRKNSIEFKTGFTSEAGTYRTNKDFFAYAELDDYACYIAADGLDSDDEVKSAELAANCFFEHFMENPTMSRRKIKNYIMHVHKKLIANSTSVRLKSSIVIMVTDYTSIIWVVSGNARLYHFRKGGFSFRSKDQSVAQMMLDAGKISEEECNMHDERNNLTNFIGNAKGFTPFISKKFKLNDGDSVVMSTSGFWENIDTLDLVEALKEGTEPSEIICGLEDLFLSRQSKVIENYTLAVILMNKVFKEGPKQDKRIKLIKKIAMILVPILIVASIGLIVRNVKKKNLVKDAFQYEQDGDKNLKDKLYDQAEEAYSNAVKAVKAINEKEALQRVERKHSILKKLLEGDEQYDKQDFKNANVSYTDAMGNLKFFSQYDNNAFSKEEMYNTLDKKIKNTKNCLNVIDLFSKGNKLFDGGKFAEAKKAFEDAKKLANEIYYTDMAEKSEKKAGEADEKLKEIEKDKGKKNEEEKLLATFTNEVKTKWKDVEELVKDAKGFETKEYEKAIGRYNKAIEKCEEIAKLPSSEDYKAIKDKKEVTEMKEIKDAIKKQTEFEDKVIDLEKKKEEEATKKAG</sequence>
<evidence type="ECO:0000256" key="1">
    <source>
        <dbReference type="SAM" id="Coils"/>
    </source>
</evidence>
<dbReference type="eggNOG" id="COG0631">
    <property type="taxonomic scope" value="Bacteria"/>
</dbReference>
<dbReference type="InterPro" id="IPR036457">
    <property type="entry name" value="PPM-type-like_dom_sf"/>
</dbReference>
<reference evidence="4" key="1">
    <citation type="submission" date="2015-07" db="EMBL/GenBank/DDBJ databases">
        <title>Near-Complete Genome Sequence of the Cellulolytic Bacterium Bacteroides (Pseudobacteroides) cellulosolvens ATCC 35603.</title>
        <authorList>
            <person name="Dassa B."/>
            <person name="Utturkar S.M."/>
            <person name="Klingeman D.M."/>
            <person name="Hurt R.A."/>
            <person name="Keller M."/>
            <person name="Xu J."/>
            <person name="Reddy Y.H.K."/>
            <person name="Borovok I."/>
            <person name="Grinberg I.R."/>
            <person name="Lamed R."/>
            <person name="Zhivin O."/>
            <person name="Bayer E.A."/>
            <person name="Brown S.D."/>
        </authorList>
    </citation>
    <scope>NUCLEOTIDE SEQUENCE [LARGE SCALE GENOMIC DNA]</scope>
    <source>
        <strain evidence="4">DSM 2933</strain>
    </source>
</reference>
<evidence type="ECO:0000313" key="4">
    <source>
        <dbReference type="Proteomes" id="UP000036923"/>
    </source>
</evidence>
<dbReference type="SUPFAM" id="SSF81606">
    <property type="entry name" value="PP2C-like"/>
    <property type="match status" value="1"/>
</dbReference>
<keyword evidence="2" id="KW-0812">Transmembrane</keyword>
<comment type="caution">
    <text evidence="3">The sequence shown here is derived from an EMBL/GenBank/DDBJ whole genome shotgun (WGS) entry which is preliminary data.</text>
</comment>
<dbReference type="Gene3D" id="3.60.40.10">
    <property type="entry name" value="PPM-type phosphatase domain"/>
    <property type="match status" value="1"/>
</dbReference>
<keyword evidence="2" id="KW-0472">Membrane</keyword>
<evidence type="ECO:0000313" key="3">
    <source>
        <dbReference type="EMBL" id="KNY30466.1"/>
    </source>
</evidence>
<evidence type="ECO:0000256" key="2">
    <source>
        <dbReference type="SAM" id="Phobius"/>
    </source>
</evidence>
<dbReference type="EMBL" id="LGTC01000001">
    <property type="protein sequence ID" value="KNY30466.1"/>
    <property type="molecule type" value="Genomic_DNA"/>
</dbReference>
<keyword evidence="2" id="KW-1133">Transmembrane helix</keyword>
<keyword evidence="1" id="KW-0175">Coiled coil</keyword>
<organism evidence="3 4">
    <name type="scientific">Pseudobacteroides cellulosolvens ATCC 35603 = DSM 2933</name>
    <dbReference type="NCBI Taxonomy" id="398512"/>
    <lineage>
        <taxon>Bacteria</taxon>
        <taxon>Bacillati</taxon>
        <taxon>Bacillota</taxon>
        <taxon>Clostridia</taxon>
        <taxon>Eubacteriales</taxon>
        <taxon>Oscillospiraceae</taxon>
        <taxon>Pseudobacteroides</taxon>
    </lineage>
</organism>
<proteinExistence type="predicted"/>
<keyword evidence="4" id="KW-1185">Reference proteome</keyword>
<protein>
    <recommendedName>
        <fullName evidence="5">Protein serine/threonine phosphatase</fullName>
    </recommendedName>
</protein>
<gene>
    <name evidence="3" type="ORF">Bccel_5746</name>
</gene>